<dbReference type="EMBL" id="CAJVQB010056968">
    <property type="protein sequence ID" value="CAG8837956.1"/>
    <property type="molecule type" value="Genomic_DNA"/>
</dbReference>
<dbReference type="Proteomes" id="UP000789901">
    <property type="component" value="Unassembled WGS sequence"/>
</dbReference>
<proteinExistence type="predicted"/>
<protein>
    <submittedName>
        <fullName evidence="1">9351_t:CDS:1</fullName>
    </submittedName>
</protein>
<organism evidence="1 2">
    <name type="scientific">Gigaspora margarita</name>
    <dbReference type="NCBI Taxonomy" id="4874"/>
    <lineage>
        <taxon>Eukaryota</taxon>
        <taxon>Fungi</taxon>
        <taxon>Fungi incertae sedis</taxon>
        <taxon>Mucoromycota</taxon>
        <taxon>Glomeromycotina</taxon>
        <taxon>Glomeromycetes</taxon>
        <taxon>Diversisporales</taxon>
        <taxon>Gigasporaceae</taxon>
        <taxon>Gigaspora</taxon>
    </lineage>
</organism>
<reference evidence="1 2" key="1">
    <citation type="submission" date="2021-06" db="EMBL/GenBank/DDBJ databases">
        <authorList>
            <person name="Kallberg Y."/>
            <person name="Tangrot J."/>
            <person name="Rosling A."/>
        </authorList>
    </citation>
    <scope>NUCLEOTIDE SEQUENCE [LARGE SCALE GENOMIC DNA]</scope>
    <source>
        <strain evidence="1 2">120-4 pot B 10/14</strain>
    </source>
</reference>
<accession>A0ABN7WQ38</accession>
<sequence length="57" mass="6774">TKYENVFNNTKGNDNRRKFNIVDIRCMMIELKELNRKVSVISACKKDVDKAELKRKK</sequence>
<evidence type="ECO:0000313" key="2">
    <source>
        <dbReference type="Proteomes" id="UP000789901"/>
    </source>
</evidence>
<evidence type="ECO:0000313" key="1">
    <source>
        <dbReference type="EMBL" id="CAG8837956.1"/>
    </source>
</evidence>
<name>A0ABN7WQ38_GIGMA</name>
<feature type="non-terminal residue" evidence="1">
    <location>
        <position position="57"/>
    </location>
</feature>
<comment type="caution">
    <text evidence="1">The sequence shown here is derived from an EMBL/GenBank/DDBJ whole genome shotgun (WGS) entry which is preliminary data.</text>
</comment>
<keyword evidence="2" id="KW-1185">Reference proteome</keyword>
<feature type="non-terminal residue" evidence="1">
    <location>
        <position position="1"/>
    </location>
</feature>
<gene>
    <name evidence="1" type="ORF">GMARGA_LOCUS33744</name>
</gene>